<keyword evidence="4" id="KW-1185">Reference proteome</keyword>
<keyword evidence="2" id="KW-0472">Membrane</keyword>
<gene>
    <name evidence="3" type="ORF">J2Z77_003772</name>
</gene>
<accession>A0ABS4L7A6</accession>
<name>A0ABS4L7A6_STRAV</name>
<evidence type="ECO:0000256" key="2">
    <source>
        <dbReference type="SAM" id="Phobius"/>
    </source>
</evidence>
<organism evidence="3 4">
    <name type="scientific">Streptomyces avidinii</name>
    <dbReference type="NCBI Taxonomy" id="1895"/>
    <lineage>
        <taxon>Bacteria</taxon>
        <taxon>Bacillati</taxon>
        <taxon>Actinomycetota</taxon>
        <taxon>Actinomycetes</taxon>
        <taxon>Kitasatosporales</taxon>
        <taxon>Streptomycetaceae</taxon>
        <taxon>Streptomyces</taxon>
    </lineage>
</organism>
<dbReference type="Proteomes" id="UP001519310">
    <property type="component" value="Unassembled WGS sequence"/>
</dbReference>
<evidence type="ECO:0000313" key="3">
    <source>
        <dbReference type="EMBL" id="MBP2037965.1"/>
    </source>
</evidence>
<feature type="transmembrane region" description="Helical" evidence="2">
    <location>
        <begin position="25"/>
        <end position="45"/>
    </location>
</feature>
<evidence type="ECO:0008006" key="5">
    <source>
        <dbReference type="Google" id="ProtNLM"/>
    </source>
</evidence>
<evidence type="ECO:0000256" key="1">
    <source>
        <dbReference type="SAM" id="MobiDB-lite"/>
    </source>
</evidence>
<feature type="compositionally biased region" description="Gly residues" evidence="1">
    <location>
        <begin position="74"/>
        <end position="87"/>
    </location>
</feature>
<protein>
    <recommendedName>
        <fullName evidence="5">Secreted protein</fullName>
    </recommendedName>
</protein>
<reference evidence="3 4" key="1">
    <citation type="submission" date="2021-03" db="EMBL/GenBank/DDBJ databases">
        <title>Genomic Encyclopedia of Type Strains, Phase IV (KMG-IV): sequencing the most valuable type-strain genomes for metagenomic binning, comparative biology and taxonomic classification.</title>
        <authorList>
            <person name="Goeker M."/>
        </authorList>
    </citation>
    <scope>NUCLEOTIDE SEQUENCE [LARGE SCALE GENOMIC DNA]</scope>
    <source>
        <strain evidence="3 4">DSM 40526</strain>
    </source>
</reference>
<keyword evidence="2" id="KW-0812">Transmembrane</keyword>
<keyword evidence="2" id="KW-1133">Transmembrane helix</keyword>
<feature type="region of interest" description="Disordered" evidence="1">
    <location>
        <begin position="52"/>
        <end position="87"/>
    </location>
</feature>
<dbReference type="EMBL" id="JAGGLQ010000006">
    <property type="protein sequence ID" value="MBP2037965.1"/>
    <property type="molecule type" value="Genomic_DNA"/>
</dbReference>
<evidence type="ECO:0000313" key="4">
    <source>
        <dbReference type="Proteomes" id="UP001519310"/>
    </source>
</evidence>
<proteinExistence type="predicted"/>
<comment type="caution">
    <text evidence="3">The sequence shown here is derived from an EMBL/GenBank/DDBJ whole genome shotgun (WGS) entry which is preliminary data.</text>
</comment>
<sequence>MTMTDRPQYPTLAITTLKQWAPPPALVGFLALLICMFAAAYAVGASAGPVAPGMRSGEIESPAFDGDLSRPHGHSGGASGTGTGGTR</sequence>